<keyword evidence="3" id="KW-0652">Protein synthesis inhibitor</keyword>
<organism evidence="7 8">
    <name type="scientific">Dichanthelium oligosanthes</name>
    <dbReference type="NCBI Taxonomy" id="888268"/>
    <lineage>
        <taxon>Eukaryota</taxon>
        <taxon>Viridiplantae</taxon>
        <taxon>Streptophyta</taxon>
        <taxon>Embryophyta</taxon>
        <taxon>Tracheophyta</taxon>
        <taxon>Spermatophyta</taxon>
        <taxon>Magnoliopsida</taxon>
        <taxon>Liliopsida</taxon>
        <taxon>Poales</taxon>
        <taxon>Poaceae</taxon>
        <taxon>PACMAD clade</taxon>
        <taxon>Panicoideae</taxon>
        <taxon>Panicodae</taxon>
        <taxon>Paniceae</taxon>
        <taxon>Dichantheliinae</taxon>
        <taxon>Dichanthelium</taxon>
    </lineage>
</organism>
<comment type="catalytic activity">
    <reaction evidence="3">
        <text>Endohydrolysis of the N-glycosidic bond at one specific adenosine on the 28S rRNA.</text>
        <dbReference type="EC" id="3.2.2.22"/>
    </reaction>
</comment>
<dbReference type="Gene3D" id="3.40.420.10">
    <property type="entry name" value="Ricin (A subunit), domain 1"/>
    <property type="match status" value="1"/>
</dbReference>
<dbReference type="PANTHER" id="PTHR33453">
    <property type="match status" value="1"/>
</dbReference>
<dbReference type="SUPFAM" id="SSF56371">
    <property type="entry name" value="Ribosome inactivating proteins (RIP)"/>
    <property type="match status" value="1"/>
</dbReference>
<dbReference type="Gene3D" id="4.10.470.10">
    <property type="entry name" value="Ricin (A Subunit), domain 2"/>
    <property type="match status" value="1"/>
</dbReference>
<comment type="similarity">
    <text evidence="3">Belongs to the ribosome-inactivating protein family.</text>
</comment>
<dbReference type="EC" id="3.2.2.22" evidence="3"/>
<keyword evidence="2" id="KW-0325">Glycoprotein</keyword>
<dbReference type="SMART" id="SM00458">
    <property type="entry name" value="RICIN"/>
    <property type="match status" value="2"/>
</dbReference>
<dbReference type="EMBL" id="LWDX02067398">
    <property type="protein sequence ID" value="OEL15268.1"/>
    <property type="molecule type" value="Genomic_DNA"/>
</dbReference>
<dbReference type="PRINTS" id="PR00396">
    <property type="entry name" value="SHIGARICIN"/>
</dbReference>
<feature type="domain" description="Ricin B lectin" evidence="6">
    <location>
        <begin position="334"/>
        <end position="465"/>
    </location>
</feature>
<evidence type="ECO:0000256" key="4">
    <source>
        <dbReference type="SAM" id="MobiDB-lite"/>
    </source>
</evidence>
<comment type="function">
    <text evidence="3">The A chain is responsible for inhibiting protein synthesis through the catalytic inactivation of 60S ribosomal subunits by removing adenine from position 4,324 of 28S rRNA. The B chain binds to cell receptors and probably facilitates the entry into the cell of the A chain; B chains are also responsible for cell agglutination (lectin activity).</text>
</comment>
<feature type="chain" id="PRO_5009187268" description="Ribosome-inactivating protein" evidence="5">
    <location>
        <begin position="28"/>
        <end position="598"/>
    </location>
</feature>
<evidence type="ECO:0000256" key="3">
    <source>
        <dbReference type="RuleBase" id="RU004915"/>
    </source>
</evidence>
<feature type="compositionally biased region" description="Low complexity" evidence="4">
    <location>
        <begin position="146"/>
        <end position="156"/>
    </location>
</feature>
<name>A0A1E5UR27_9POAL</name>
<evidence type="ECO:0000259" key="6">
    <source>
        <dbReference type="SMART" id="SM00458"/>
    </source>
</evidence>
<sequence length="598" mass="63627">MKGGTLKFNLMLSLVLSWLCLASSALASETANNAAVLKDYPLVTYSTAAATPERYNSFIFSVRAALVSKSKGKSNGIPVLLSENDPLAIETYLNITLTNKAGYSVSLKMDVTGAYFTAYVAGKYSCLLKRSGGKFSSATCYSDPWGSSVDTSSSRDSGGGYPAGDVDDLEAAASTWRAKDLDEAVSTLFLYPTSKCTDAELSRAVAACDMMIASAATFPYIQRRMSAGMWDGNGVSDDPSLHGLQARWPTLSTAVQESFQGAFAAPVTVQRSNGKVGIRVDNVRAAMPLVSFLEHDNCKEKAKLPMVIRSVVDEAADDMMGGAAAAPEACSKAEPTMRIIGPEGRCVDVPNNWYYEGKQLQLWSCKSYDDVNQLWTFKRDGTIRSKGTWCLTASSATAADSRVVISSCPPRGAAANDRAVWDVRADGTIALRCSGLVLSVPNSALFAGLTVRRDDRGTGQSWTPTNNTTPLAAPIVGYGDLCLQVDSAGTVSLAACGGDGKGMSWSLYPDGSVRPPAWLFFQWRCLAADASGRVSVNYCDGSGSACERWVFRSDGTILNTGTGNVLDARPSATKSGCYDVVVSPARKGRATQQWAVML</sequence>
<dbReference type="PROSITE" id="PS50231">
    <property type="entry name" value="RICIN_B_LECTIN"/>
    <property type="match status" value="2"/>
</dbReference>
<dbReference type="InterPro" id="IPR016139">
    <property type="entry name" value="Ribosome_inactivat_prot_sub2"/>
</dbReference>
<dbReference type="AlphaFoldDB" id="A0A1E5UR27"/>
<dbReference type="Proteomes" id="UP000095767">
    <property type="component" value="Unassembled WGS sequence"/>
</dbReference>
<dbReference type="InterPro" id="IPR036041">
    <property type="entry name" value="Ribosome-inact_prot_sf"/>
</dbReference>
<dbReference type="Gene3D" id="2.80.10.50">
    <property type="match status" value="2"/>
</dbReference>
<dbReference type="STRING" id="888268.A0A1E5UR27"/>
<gene>
    <name evidence="7" type="ORF">BAE44_0023713</name>
</gene>
<comment type="subunit">
    <text evidence="3">Might form dimers or tetramers of disulfide-linked A and B chains.</text>
</comment>
<proteinExistence type="inferred from homology"/>
<feature type="domain" description="Ricin B lectin" evidence="6">
    <location>
        <begin position="469"/>
        <end position="597"/>
    </location>
</feature>
<dbReference type="CDD" id="cd23444">
    <property type="entry name" value="beta-trefoil_Ricin_RIPs_II_rpt2"/>
    <property type="match status" value="1"/>
</dbReference>
<dbReference type="Pfam" id="PF00652">
    <property type="entry name" value="Ricin_B_lectin"/>
    <property type="match status" value="2"/>
</dbReference>
<evidence type="ECO:0000256" key="5">
    <source>
        <dbReference type="SAM" id="SignalP"/>
    </source>
</evidence>
<dbReference type="GO" id="GO:0090729">
    <property type="term" value="F:toxin activity"/>
    <property type="evidence" value="ECO:0007669"/>
    <property type="project" value="UniProtKB-KW"/>
</dbReference>
<keyword evidence="1" id="KW-1015">Disulfide bond</keyword>
<keyword evidence="5" id="KW-0732">Signal</keyword>
<protein>
    <recommendedName>
        <fullName evidence="3">Ribosome-inactivating protein</fullName>
    </recommendedName>
    <component>
        <recommendedName>
            <fullName evidence="3">Ribosome-inactivating protein chain A</fullName>
        </recommendedName>
        <alternativeName>
            <fullName evidence="3">rRNA N-glycosidase</fullName>
            <ecNumber evidence="3">3.2.2.22</ecNumber>
        </alternativeName>
    </component>
    <component>
        <recommendedName>
            <fullName evidence="3">Ribosome-inactivating protein chain B</fullName>
        </recommendedName>
    </component>
</protein>
<dbReference type="SUPFAM" id="SSF50370">
    <property type="entry name" value="Ricin B-like lectins"/>
    <property type="match status" value="2"/>
</dbReference>
<dbReference type="InterPro" id="IPR016138">
    <property type="entry name" value="Ribosome_inactivat_prot_sub1"/>
</dbReference>
<dbReference type="GO" id="GO:0017148">
    <property type="term" value="P:negative regulation of translation"/>
    <property type="evidence" value="ECO:0007669"/>
    <property type="project" value="UniProtKB-KW"/>
</dbReference>
<dbReference type="GO" id="GO:0006952">
    <property type="term" value="P:defense response"/>
    <property type="evidence" value="ECO:0007669"/>
    <property type="project" value="UniProtKB-KW"/>
</dbReference>
<evidence type="ECO:0000313" key="7">
    <source>
        <dbReference type="EMBL" id="OEL15268.1"/>
    </source>
</evidence>
<evidence type="ECO:0000256" key="2">
    <source>
        <dbReference type="ARBA" id="ARBA00023180"/>
    </source>
</evidence>
<dbReference type="InterPro" id="IPR001574">
    <property type="entry name" value="Ribosome_inactivat_prot"/>
</dbReference>
<evidence type="ECO:0000256" key="1">
    <source>
        <dbReference type="ARBA" id="ARBA00023157"/>
    </source>
</evidence>
<dbReference type="InterPro" id="IPR000772">
    <property type="entry name" value="Ricin_B_lectin"/>
</dbReference>
<feature type="region of interest" description="Disordered" evidence="4">
    <location>
        <begin position="144"/>
        <end position="163"/>
    </location>
</feature>
<dbReference type="OrthoDB" id="635641at2759"/>
<reference evidence="7 8" key="1">
    <citation type="submission" date="2016-09" db="EMBL/GenBank/DDBJ databases">
        <title>The draft genome of Dichanthelium oligosanthes: A C3 panicoid grass species.</title>
        <authorList>
            <person name="Studer A.J."/>
            <person name="Schnable J.C."/>
            <person name="Brutnell T.P."/>
        </authorList>
    </citation>
    <scope>NUCLEOTIDE SEQUENCE [LARGE SCALE GENOMIC DNA]</scope>
    <source>
        <strain evidence="8">cv. Kellogg 1175</strain>
        <tissue evidence="7">Leaf</tissue>
    </source>
</reference>
<keyword evidence="3" id="KW-0611">Plant defense</keyword>
<dbReference type="Pfam" id="PF00161">
    <property type="entry name" value="RIP"/>
    <property type="match status" value="1"/>
</dbReference>
<keyword evidence="3" id="KW-0378">Hydrolase</keyword>
<keyword evidence="8" id="KW-1185">Reference proteome</keyword>
<keyword evidence="3" id="KW-0800">Toxin</keyword>
<feature type="signal peptide" evidence="5">
    <location>
        <begin position="1"/>
        <end position="27"/>
    </location>
</feature>
<dbReference type="InterPro" id="IPR035992">
    <property type="entry name" value="Ricin_B-like_lectins"/>
</dbReference>
<dbReference type="PANTHER" id="PTHR33453:SF34">
    <property type="entry name" value="RIBOSOME-INACTIVATING PROTEIN"/>
    <property type="match status" value="1"/>
</dbReference>
<dbReference type="InterPro" id="IPR017989">
    <property type="entry name" value="Ribosome_inactivat_1/2"/>
</dbReference>
<evidence type="ECO:0000313" key="8">
    <source>
        <dbReference type="Proteomes" id="UP000095767"/>
    </source>
</evidence>
<accession>A0A1E5UR27</accession>
<comment type="caution">
    <text evidence="7">The sequence shown here is derived from an EMBL/GenBank/DDBJ whole genome shotgun (WGS) entry which is preliminary data.</text>
</comment>
<dbReference type="GO" id="GO:0030598">
    <property type="term" value="F:rRNA N-glycosylase activity"/>
    <property type="evidence" value="ECO:0007669"/>
    <property type="project" value="UniProtKB-EC"/>
</dbReference>